<keyword evidence="3" id="KW-1185">Reference proteome</keyword>
<dbReference type="AlphaFoldDB" id="A0AAP0J713"/>
<gene>
    <name evidence="2" type="ORF">Syun_017488</name>
</gene>
<evidence type="ECO:0000256" key="1">
    <source>
        <dbReference type="SAM" id="MobiDB-lite"/>
    </source>
</evidence>
<dbReference type="GO" id="GO:0009535">
    <property type="term" value="C:chloroplast thylakoid membrane"/>
    <property type="evidence" value="ECO:0007669"/>
    <property type="project" value="TreeGrafter"/>
</dbReference>
<feature type="compositionally biased region" description="Polar residues" evidence="1">
    <location>
        <begin position="77"/>
        <end position="86"/>
    </location>
</feature>
<dbReference type="PANTHER" id="PTHR37716:SF1">
    <property type="entry name" value="OS07G0568900 PROTEIN"/>
    <property type="match status" value="1"/>
</dbReference>
<dbReference type="EMBL" id="JBBNAF010000007">
    <property type="protein sequence ID" value="KAK9128691.1"/>
    <property type="molecule type" value="Genomic_DNA"/>
</dbReference>
<comment type="caution">
    <text evidence="2">The sequence shown here is derived from an EMBL/GenBank/DDBJ whole genome shotgun (WGS) entry which is preliminary data.</text>
</comment>
<name>A0AAP0J713_9MAGN</name>
<feature type="region of interest" description="Disordered" evidence="1">
    <location>
        <begin position="77"/>
        <end position="96"/>
    </location>
</feature>
<evidence type="ECO:0000313" key="3">
    <source>
        <dbReference type="Proteomes" id="UP001420932"/>
    </source>
</evidence>
<organism evidence="2 3">
    <name type="scientific">Stephania yunnanensis</name>
    <dbReference type="NCBI Taxonomy" id="152371"/>
    <lineage>
        <taxon>Eukaryota</taxon>
        <taxon>Viridiplantae</taxon>
        <taxon>Streptophyta</taxon>
        <taxon>Embryophyta</taxon>
        <taxon>Tracheophyta</taxon>
        <taxon>Spermatophyta</taxon>
        <taxon>Magnoliopsida</taxon>
        <taxon>Ranunculales</taxon>
        <taxon>Menispermaceae</taxon>
        <taxon>Menispermoideae</taxon>
        <taxon>Cissampelideae</taxon>
        <taxon>Stephania</taxon>
    </lineage>
</organism>
<dbReference type="Proteomes" id="UP001420932">
    <property type="component" value="Unassembled WGS sequence"/>
</dbReference>
<accession>A0AAP0J713</accession>
<proteinExistence type="predicted"/>
<reference evidence="2 3" key="1">
    <citation type="submission" date="2024-01" db="EMBL/GenBank/DDBJ databases">
        <title>Genome assemblies of Stephania.</title>
        <authorList>
            <person name="Yang L."/>
        </authorList>
    </citation>
    <scope>NUCLEOTIDE SEQUENCE [LARGE SCALE GENOMIC DNA]</scope>
    <source>
        <strain evidence="2">YNDBR</strain>
        <tissue evidence="2">Leaf</tissue>
    </source>
</reference>
<protein>
    <submittedName>
        <fullName evidence="2">Uncharacterized protein</fullName>
    </submittedName>
</protein>
<evidence type="ECO:0000313" key="2">
    <source>
        <dbReference type="EMBL" id="KAK9128691.1"/>
    </source>
</evidence>
<dbReference type="PANTHER" id="PTHR37716">
    <property type="entry name" value="OS07G0568900 PROTEIN"/>
    <property type="match status" value="1"/>
</dbReference>
<sequence length="130" mass="15083">MLLQQQCLSPHKLTPTTISPTFHQQHRDGNSNPLYCVFNQSRRRRRRTAIRGVERESSEFELDKEKAREALRKLDQQLQDLSSRETNQPRKRMVSSSKLGKPHLLILCDFVFSPFTALVSNLNLFGMRGS</sequence>